<feature type="transmembrane region" description="Helical" evidence="2">
    <location>
        <begin position="553"/>
        <end position="571"/>
    </location>
</feature>
<feature type="region of interest" description="Disordered" evidence="1">
    <location>
        <begin position="369"/>
        <end position="396"/>
    </location>
</feature>
<name>A0ABQ8EWW7_9FUNG</name>
<reference evidence="4 5" key="1">
    <citation type="submission" date="2021-02" db="EMBL/GenBank/DDBJ databases">
        <title>Variation within the Batrachochytrium salamandrivorans European outbreak.</title>
        <authorList>
            <person name="Kelly M."/>
            <person name="Pasmans F."/>
            <person name="Shea T.P."/>
            <person name="Munoz J.F."/>
            <person name="Carranza S."/>
            <person name="Cuomo C.A."/>
            <person name="Martel A."/>
        </authorList>
    </citation>
    <scope>NUCLEOTIDE SEQUENCE [LARGE SCALE GENOMIC DNA]</scope>
    <source>
        <strain evidence="4 5">AMFP18/2</strain>
    </source>
</reference>
<keyword evidence="5" id="KW-1185">Reference proteome</keyword>
<feature type="compositionally biased region" description="Polar residues" evidence="1">
    <location>
        <begin position="373"/>
        <end position="396"/>
    </location>
</feature>
<feature type="compositionally biased region" description="Acidic residues" evidence="1">
    <location>
        <begin position="302"/>
        <end position="318"/>
    </location>
</feature>
<keyword evidence="2" id="KW-0812">Transmembrane</keyword>
<organism evidence="4 5">
    <name type="scientific">Batrachochytrium salamandrivorans</name>
    <dbReference type="NCBI Taxonomy" id="1357716"/>
    <lineage>
        <taxon>Eukaryota</taxon>
        <taxon>Fungi</taxon>
        <taxon>Fungi incertae sedis</taxon>
        <taxon>Chytridiomycota</taxon>
        <taxon>Chytridiomycota incertae sedis</taxon>
        <taxon>Chytridiomycetes</taxon>
        <taxon>Rhizophydiales</taxon>
        <taxon>Rhizophydiales incertae sedis</taxon>
        <taxon>Batrachochytrium</taxon>
    </lineage>
</organism>
<dbReference type="Proteomes" id="UP001648503">
    <property type="component" value="Unassembled WGS sequence"/>
</dbReference>
<keyword evidence="3" id="KW-0732">Signal</keyword>
<feature type="transmembrane region" description="Helical" evidence="2">
    <location>
        <begin position="444"/>
        <end position="462"/>
    </location>
</feature>
<evidence type="ECO:0000256" key="1">
    <source>
        <dbReference type="SAM" id="MobiDB-lite"/>
    </source>
</evidence>
<evidence type="ECO:0000256" key="3">
    <source>
        <dbReference type="SAM" id="SignalP"/>
    </source>
</evidence>
<feature type="compositionally biased region" description="Low complexity" evidence="1">
    <location>
        <begin position="250"/>
        <end position="262"/>
    </location>
</feature>
<sequence length="697" mass="76902">MLPYMMLLVYAIIPTLWTSSISSSFMVHALTAMPVASNQTDTSNWTLIVDVIGGMPLPSCPYLSSSYSPKAYRITSNISSDASNISSDASTIQLQSFVAHPNPATSFTFCTIAVTSLAFAILTLLNYNQVRIFNRRISHPSVLNRELAAFFFVISISFFIDTVRYVLDTAHASRPIVPLMPNLSNSTKGPPTSYIVGPHVIDAWLLMASSLLRNIAAFLLSLALNKQLKHGSLVAALALDPSNRFSSGTIRISSRSHSPSSRNPEHHTIHTGYGCSSRSLLHVRIPVDVYSPADIADHSGEGEIDSNNDAGNDSEDSQSDTHCVSASTPLLSALPSHQSRSHLTLSTKFLQEEPASPRGESISVRHDALESAGSASRGDTSSHRNSLHSLGQGGTSVSALHSSERLLDLENDSYLPTVPLQSTCLSLDWVKGWIVRLKSVLQGFVENTVFSWPFLFAVLFLVRSITQLAMIDSAAFIDSFQLIQDPMLAASSDSAYSDSTRFVVSLLISFLQAIPVVAFSILIFLSTPLNQGQSSTPTMRVSRRQQRLKGPSMLSKSLFIVGAVLSCMWWFEPSITSRIIQTHVQSTMLPGSSYESNICIVPPWWWLENTQEEEEVDTSSSNMLFDMTDSNASIYLYTHRRVAIQAHGWASWMDVIQWLGLVGLCSLFSAMRLEYKRNMEEWVWITVSEVQNTFDFR</sequence>
<dbReference type="EMBL" id="JAFCIX010000573">
    <property type="protein sequence ID" value="KAH6586565.1"/>
    <property type="molecule type" value="Genomic_DNA"/>
</dbReference>
<feature type="transmembrane region" description="Helical" evidence="2">
    <location>
        <begin position="147"/>
        <end position="167"/>
    </location>
</feature>
<protein>
    <submittedName>
        <fullName evidence="4">Uncharacterized protein</fullName>
    </submittedName>
</protein>
<keyword evidence="2" id="KW-1133">Transmembrane helix</keyword>
<feature type="region of interest" description="Disordered" evidence="1">
    <location>
        <begin position="250"/>
        <end position="271"/>
    </location>
</feature>
<proteinExistence type="predicted"/>
<accession>A0ABQ8EWW7</accession>
<keyword evidence="2" id="KW-0472">Membrane</keyword>
<feature type="region of interest" description="Disordered" evidence="1">
    <location>
        <begin position="294"/>
        <end position="324"/>
    </location>
</feature>
<feature type="signal peptide" evidence="3">
    <location>
        <begin position="1"/>
        <end position="22"/>
    </location>
</feature>
<feature type="transmembrane region" description="Helical" evidence="2">
    <location>
        <begin position="502"/>
        <end position="525"/>
    </location>
</feature>
<feature type="transmembrane region" description="Helical" evidence="2">
    <location>
        <begin position="203"/>
        <end position="224"/>
    </location>
</feature>
<evidence type="ECO:0000256" key="2">
    <source>
        <dbReference type="SAM" id="Phobius"/>
    </source>
</evidence>
<evidence type="ECO:0000313" key="4">
    <source>
        <dbReference type="EMBL" id="KAH6586565.1"/>
    </source>
</evidence>
<gene>
    <name evidence="4" type="ORF">BASA50_000519</name>
</gene>
<evidence type="ECO:0000313" key="5">
    <source>
        <dbReference type="Proteomes" id="UP001648503"/>
    </source>
</evidence>
<feature type="transmembrane region" description="Helical" evidence="2">
    <location>
        <begin position="655"/>
        <end position="673"/>
    </location>
</feature>
<comment type="caution">
    <text evidence="4">The sequence shown here is derived from an EMBL/GenBank/DDBJ whole genome shotgun (WGS) entry which is preliminary data.</text>
</comment>
<feature type="transmembrane region" description="Helical" evidence="2">
    <location>
        <begin position="106"/>
        <end position="127"/>
    </location>
</feature>
<feature type="chain" id="PRO_5045162803" evidence="3">
    <location>
        <begin position="23"/>
        <end position="697"/>
    </location>
</feature>